<feature type="domain" description="HTH cro/C1-type" evidence="1">
    <location>
        <begin position="35"/>
        <end position="82"/>
    </location>
</feature>
<dbReference type="Gene3D" id="3.30.450.180">
    <property type="match status" value="1"/>
</dbReference>
<dbReference type="RefSeq" id="WP_064027344.1">
    <property type="nucleotide sequence ID" value="NZ_LUUK01000134.1"/>
</dbReference>
<dbReference type="PANTHER" id="PTHR35010">
    <property type="entry name" value="BLL4672 PROTEIN-RELATED"/>
    <property type="match status" value="1"/>
</dbReference>
<dbReference type="Proteomes" id="UP000077628">
    <property type="component" value="Unassembled WGS sequence"/>
</dbReference>
<dbReference type="Pfam" id="PF13560">
    <property type="entry name" value="HTH_31"/>
    <property type="match status" value="1"/>
</dbReference>
<dbReference type="AlphaFoldDB" id="A0A177NTC2"/>
<sequence length="258" mass="29638">MSDSNPRRLLGAFIRSHREHLPTPAKSIGRRRTPGWRREELADAAGVSVTWLTWLEQGREVQASVTTLNRLAQALSLSPAERASLFDLAGRHDPDTTAEVPMDWLPQLLTLPDHFNGPAYLIDRVWTARAWNRQAAELFVDWLGVDSSERNLLNYVFLNAKAQQFIVDWPDRARRLAAEFRADYHRRPLDGELQRLVDQLLTRSPAFAHYWQQQTVLHREGGERRFSHSLRGLLSYRQTTLVVAMQPDCKLVCLVPNV</sequence>
<reference evidence="3" key="1">
    <citation type="submission" date="2016-03" db="EMBL/GenBank/DDBJ databases">
        <authorList>
            <person name="Heylen K."/>
            <person name="De Vos P."/>
            <person name="Vekeman B."/>
        </authorList>
    </citation>
    <scope>NUCLEOTIDE SEQUENCE [LARGE SCALE GENOMIC DNA]</scope>
    <source>
        <strain evidence="3">R-45383</strain>
    </source>
</reference>
<dbReference type="CDD" id="cd00093">
    <property type="entry name" value="HTH_XRE"/>
    <property type="match status" value="1"/>
</dbReference>
<dbReference type="PROSITE" id="PS50943">
    <property type="entry name" value="HTH_CROC1"/>
    <property type="match status" value="1"/>
</dbReference>
<protein>
    <submittedName>
        <fullName evidence="2">XRE family transcriptional regulator</fullName>
    </submittedName>
</protein>
<accession>A0A177NTC2</accession>
<dbReference type="GO" id="GO:0003677">
    <property type="term" value="F:DNA binding"/>
    <property type="evidence" value="ECO:0007669"/>
    <property type="project" value="InterPro"/>
</dbReference>
<dbReference type="OrthoDB" id="5346389at2"/>
<organism evidence="2 3">
    <name type="scientific">Methylomonas koyamae</name>
    <dbReference type="NCBI Taxonomy" id="702114"/>
    <lineage>
        <taxon>Bacteria</taxon>
        <taxon>Pseudomonadati</taxon>
        <taxon>Pseudomonadota</taxon>
        <taxon>Gammaproteobacteria</taxon>
        <taxon>Methylococcales</taxon>
        <taxon>Methylococcaceae</taxon>
        <taxon>Methylomonas</taxon>
    </lineage>
</organism>
<dbReference type="InterPro" id="IPR041413">
    <property type="entry name" value="MLTR_LBD"/>
</dbReference>
<dbReference type="EMBL" id="LUUK01000134">
    <property type="protein sequence ID" value="OAI20533.1"/>
    <property type="molecule type" value="Genomic_DNA"/>
</dbReference>
<dbReference type="InterPro" id="IPR010982">
    <property type="entry name" value="Lambda_DNA-bd_dom_sf"/>
</dbReference>
<dbReference type="SMART" id="SM00530">
    <property type="entry name" value="HTH_XRE"/>
    <property type="match status" value="1"/>
</dbReference>
<evidence type="ECO:0000259" key="1">
    <source>
        <dbReference type="PROSITE" id="PS50943"/>
    </source>
</evidence>
<dbReference type="SUPFAM" id="SSF47413">
    <property type="entry name" value="lambda repressor-like DNA-binding domains"/>
    <property type="match status" value="1"/>
</dbReference>
<dbReference type="Gene3D" id="1.10.260.40">
    <property type="entry name" value="lambda repressor-like DNA-binding domains"/>
    <property type="match status" value="1"/>
</dbReference>
<dbReference type="PANTHER" id="PTHR35010:SF2">
    <property type="entry name" value="BLL4672 PROTEIN"/>
    <property type="match status" value="1"/>
</dbReference>
<keyword evidence="3" id="KW-1185">Reference proteome</keyword>
<evidence type="ECO:0000313" key="3">
    <source>
        <dbReference type="Proteomes" id="UP000077628"/>
    </source>
</evidence>
<name>A0A177NTC2_9GAMM</name>
<dbReference type="Pfam" id="PF17765">
    <property type="entry name" value="MLTR_LBD"/>
    <property type="match status" value="1"/>
</dbReference>
<proteinExistence type="predicted"/>
<gene>
    <name evidence="2" type="ORF">A1355_02925</name>
</gene>
<comment type="caution">
    <text evidence="2">The sequence shown here is derived from an EMBL/GenBank/DDBJ whole genome shotgun (WGS) entry which is preliminary data.</text>
</comment>
<dbReference type="InterPro" id="IPR001387">
    <property type="entry name" value="Cro/C1-type_HTH"/>
</dbReference>
<dbReference type="STRING" id="702114.A1355_02925"/>
<evidence type="ECO:0000313" key="2">
    <source>
        <dbReference type="EMBL" id="OAI20533.1"/>
    </source>
</evidence>